<protein>
    <submittedName>
        <fullName evidence="4">Uncharacterized protein</fullName>
    </submittedName>
</protein>
<keyword evidence="3" id="KW-0560">Oxidoreductase</keyword>
<comment type="similarity">
    <text evidence="1">Belongs to the short-chain dehydrogenases/reductases (SDR) family.</text>
</comment>
<dbReference type="InterPro" id="IPR036291">
    <property type="entry name" value="NAD(P)-bd_dom_sf"/>
</dbReference>
<organism evidence="4 5">
    <name type="scientific">Fusarium fujikuroi</name>
    <name type="common">Bakanae and foot rot disease fungus</name>
    <name type="synonym">Gibberella fujikuroi</name>
    <dbReference type="NCBI Taxonomy" id="5127"/>
    <lineage>
        <taxon>Eukaryota</taxon>
        <taxon>Fungi</taxon>
        <taxon>Dikarya</taxon>
        <taxon>Ascomycota</taxon>
        <taxon>Pezizomycotina</taxon>
        <taxon>Sordariomycetes</taxon>
        <taxon>Hypocreomycetidae</taxon>
        <taxon>Hypocreales</taxon>
        <taxon>Nectriaceae</taxon>
        <taxon>Fusarium</taxon>
        <taxon>Fusarium fujikuroi species complex</taxon>
    </lineage>
</organism>
<evidence type="ECO:0000256" key="3">
    <source>
        <dbReference type="ARBA" id="ARBA00023002"/>
    </source>
</evidence>
<dbReference type="InterPro" id="IPR044992">
    <property type="entry name" value="ChyE-like"/>
</dbReference>
<dbReference type="Gene3D" id="3.40.50.720">
    <property type="entry name" value="NAD(P)-binding Rossmann-like Domain"/>
    <property type="match status" value="1"/>
</dbReference>
<dbReference type="Pfam" id="PF13561">
    <property type="entry name" value="adh_short_C2"/>
    <property type="match status" value="1"/>
</dbReference>
<evidence type="ECO:0000256" key="2">
    <source>
        <dbReference type="ARBA" id="ARBA00022857"/>
    </source>
</evidence>
<dbReference type="GO" id="GO:0016491">
    <property type="term" value="F:oxidoreductase activity"/>
    <property type="evidence" value="ECO:0007669"/>
    <property type="project" value="UniProtKB-KW"/>
</dbReference>
<dbReference type="PANTHER" id="PTHR24321:SF8">
    <property type="entry name" value="ESTRADIOL 17-BETA-DEHYDROGENASE 8-RELATED"/>
    <property type="match status" value="1"/>
</dbReference>
<dbReference type="Gene3D" id="3.40.50.880">
    <property type="match status" value="1"/>
</dbReference>
<proteinExistence type="inferred from homology"/>
<sequence>MSSFDGKTIVVTGAASGIGLAVAKLLASRRAQLSLADMNKAGLEAALKSLPSDGHIITQVDVRESQEVNAWIEKTVSVFGELDGAVNMAGVFTHGTCLRDETDDMWDFIMGVNARGVFNCLRAELNHIKSGGSIVGDDQPFLWNKKTHAKHAVIGMSRSAAKENENIRINCVAPGSVRTPMMEGEGMAEAVEAEVALQVQKRLAEPHEIANVVAFLLGDEASFVTGAVYNVDGGWICYRLQQPVRIAILDCDYVVPKVAETWGPTYSSIFAHRLQAVNKSLGSDKVLQISAFDIIKNEYPDPNDFDAFLITGSVKGVYDEDLWIARLKAFIQKTYQTHQYVRMFGACFGHQIISEALLEKYGVIVEKDTKGYEVGIHKVVLNPKFAAHFDHVLSLPEGDGLRVQFAHGDHVRFEASWPESWMSIGSTPHCAVQGIFQPGRVLTFQGHFEFNEEISTETIKCNGFSMPLFKNFRSGAKVVDNAVNLDPHTWTLPSSYKPSQADGKQTVIPDPRVFSNVFSIPCETESQSIETLLAYPDASHAAVHLALLECFRNLKASAGALNIEVIQPPAYDDTKSPVPASPSEPTQLPASQKWDLLIKLAVTRFTTWWSGIELLLNHASAYSHHGGTRAALQLTKDYLPPLDILLVWYALMLNPEAYEAACNAQGANATRLKNICFPWPAIRDVIDMDKMQLVLPRSAQKLFTNITSQPCDILEYLQSPPAYADAGKVRIETDLFSEVKRHENIIEESNKLLWIRSPALQGSLIRAGLEYLDFHLREPNAVEEEMGCPQPFGVRLFWRTHRLFPRQYKAFLKEIGGMQSEQTQGQDLKRDAKILFDMDDPSPIQEHCHCWTCERIRDDLPEFVYTKPSTAASSSTSLTTMQKQISSLSAETLLQIQDDLGFCLAVEDARRSGLPLPTRPPTTAEKEADKIAKQKQKELGYRPGLNEYVEVLPDGRRKIRTHKYKYASGMWGMTLF</sequence>
<evidence type="ECO:0000313" key="5">
    <source>
        <dbReference type="Proteomes" id="UP000760494"/>
    </source>
</evidence>
<dbReference type="EMBL" id="CABFJX010000404">
    <property type="protein sequence ID" value="VTT80672.1"/>
    <property type="molecule type" value="Genomic_DNA"/>
</dbReference>
<evidence type="ECO:0000313" key="4">
    <source>
        <dbReference type="EMBL" id="VTT80672.1"/>
    </source>
</evidence>
<dbReference type="FunFam" id="3.40.50.720:FF:000084">
    <property type="entry name" value="Short-chain dehydrogenase reductase"/>
    <property type="match status" value="1"/>
</dbReference>
<dbReference type="InterPro" id="IPR002347">
    <property type="entry name" value="SDR_fam"/>
</dbReference>
<dbReference type="CDD" id="cd05233">
    <property type="entry name" value="SDR_c"/>
    <property type="match status" value="1"/>
</dbReference>
<dbReference type="InterPro" id="IPR029062">
    <property type="entry name" value="Class_I_gatase-like"/>
</dbReference>
<evidence type="ECO:0000256" key="1">
    <source>
        <dbReference type="ARBA" id="ARBA00006484"/>
    </source>
</evidence>
<dbReference type="SUPFAM" id="SSF51735">
    <property type="entry name" value="NAD(P)-binding Rossmann-fold domains"/>
    <property type="match status" value="1"/>
</dbReference>
<dbReference type="Proteomes" id="UP000760494">
    <property type="component" value="Unassembled WGS sequence"/>
</dbReference>
<dbReference type="PRINTS" id="PR00081">
    <property type="entry name" value="GDHRDH"/>
</dbReference>
<accession>A0A5Q3G8H6</accession>
<dbReference type="SUPFAM" id="SSF52317">
    <property type="entry name" value="Class I glutamine amidotransferase-like"/>
    <property type="match status" value="1"/>
</dbReference>
<gene>
    <name evidence="4" type="ORF">C2S_11884</name>
</gene>
<comment type="caution">
    <text evidence="4">The sequence shown here is derived from an EMBL/GenBank/DDBJ whole genome shotgun (WGS) entry which is preliminary data.</text>
</comment>
<name>A0A5Q3G8H6_FUSFU</name>
<dbReference type="CDD" id="cd01741">
    <property type="entry name" value="GATase1_1"/>
    <property type="match status" value="1"/>
</dbReference>
<keyword evidence="2" id="KW-0521">NADP</keyword>
<dbReference type="PANTHER" id="PTHR24321">
    <property type="entry name" value="DEHYDROGENASES, SHORT CHAIN"/>
    <property type="match status" value="1"/>
</dbReference>
<dbReference type="AlphaFoldDB" id="A0A5Q3G8H6"/>
<reference evidence="4" key="1">
    <citation type="submission" date="2019-05" db="EMBL/GenBank/DDBJ databases">
        <authorList>
            <person name="Piombo E."/>
        </authorList>
    </citation>
    <scope>NUCLEOTIDE SEQUENCE</scope>
    <source>
        <strain evidence="4">C2S</strain>
    </source>
</reference>